<dbReference type="CDD" id="cd00093">
    <property type="entry name" value="HTH_XRE"/>
    <property type="match status" value="1"/>
</dbReference>
<dbReference type="PROSITE" id="PS50943">
    <property type="entry name" value="HTH_CROC1"/>
    <property type="match status" value="1"/>
</dbReference>
<dbReference type="EMBL" id="CYZT01000150">
    <property type="protein sequence ID" value="CUO71588.1"/>
    <property type="molecule type" value="Genomic_DNA"/>
</dbReference>
<evidence type="ECO:0000313" key="2">
    <source>
        <dbReference type="EMBL" id="CUO71588.1"/>
    </source>
</evidence>
<dbReference type="Pfam" id="PF01381">
    <property type="entry name" value="HTH_3"/>
    <property type="match status" value="1"/>
</dbReference>
<dbReference type="AlphaFoldDB" id="A0A174HEK3"/>
<dbReference type="InterPro" id="IPR001387">
    <property type="entry name" value="Cro/C1-type_HTH"/>
</dbReference>
<dbReference type="SUPFAM" id="SSF47413">
    <property type="entry name" value="lambda repressor-like DNA-binding domains"/>
    <property type="match status" value="1"/>
</dbReference>
<evidence type="ECO:0000259" key="1">
    <source>
        <dbReference type="PROSITE" id="PS50943"/>
    </source>
</evidence>
<dbReference type="Proteomes" id="UP000095746">
    <property type="component" value="Unassembled WGS sequence"/>
</dbReference>
<gene>
    <name evidence="2" type="ORF">ERS852411_02030</name>
</gene>
<organism evidence="2 3">
    <name type="scientific">Flavonifractor plautii</name>
    <name type="common">Fusobacterium plautii</name>
    <dbReference type="NCBI Taxonomy" id="292800"/>
    <lineage>
        <taxon>Bacteria</taxon>
        <taxon>Bacillati</taxon>
        <taxon>Bacillota</taxon>
        <taxon>Clostridia</taxon>
        <taxon>Eubacteriales</taxon>
        <taxon>Oscillospiraceae</taxon>
        <taxon>Flavonifractor</taxon>
    </lineage>
</organism>
<dbReference type="GO" id="GO:0003677">
    <property type="term" value="F:DNA binding"/>
    <property type="evidence" value="ECO:0007669"/>
    <property type="project" value="InterPro"/>
</dbReference>
<feature type="domain" description="HTH cro/C1-type" evidence="1">
    <location>
        <begin position="16"/>
        <end position="68"/>
    </location>
</feature>
<evidence type="ECO:0000313" key="3">
    <source>
        <dbReference type="Proteomes" id="UP000095746"/>
    </source>
</evidence>
<dbReference type="SMART" id="SM00530">
    <property type="entry name" value="HTH_XRE"/>
    <property type="match status" value="1"/>
</dbReference>
<protein>
    <submittedName>
        <fullName evidence="2">Helix-turn-helix</fullName>
    </submittedName>
</protein>
<name>A0A174HEK3_FLAPL</name>
<reference evidence="2 3" key="1">
    <citation type="submission" date="2015-09" db="EMBL/GenBank/DDBJ databases">
        <authorList>
            <consortium name="Pathogen Informatics"/>
        </authorList>
    </citation>
    <scope>NUCLEOTIDE SEQUENCE [LARGE SCALE GENOMIC DNA]</scope>
    <source>
        <strain evidence="2 3">2789STDY5608854</strain>
    </source>
</reference>
<dbReference type="Gene3D" id="1.10.260.40">
    <property type="entry name" value="lambda repressor-like DNA-binding domains"/>
    <property type="match status" value="1"/>
</dbReference>
<proteinExistence type="predicted"/>
<dbReference type="RefSeq" id="WP_021632701.1">
    <property type="nucleotide sequence ID" value="NZ_CAAKOI010000525.1"/>
</dbReference>
<sequence>MKNRLGELVRAARGDISLRDYAKQIGISHSYLSSIESGINPANGKPISIGLETLEKLSKVTGYSVAYLTGDSEEEKPAGQEADGQGDAVIIHRGGRTTRRVLTDEQWKLIEGMFNLQNTGSEREDDEW</sequence>
<accession>A0A174HEK3</accession>
<dbReference type="InterPro" id="IPR010982">
    <property type="entry name" value="Lambda_DNA-bd_dom_sf"/>
</dbReference>